<dbReference type="Pfam" id="PF03583">
    <property type="entry name" value="LIP"/>
    <property type="match status" value="1"/>
</dbReference>
<comment type="caution">
    <text evidence="1">The sequence shown here is derived from an EMBL/GenBank/DDBJ whole genome shotgun (WGS) entry which is preliminary data.</text>
</comment>
<accession>A0ABT8UBH4</accession>
<keyword evidence="2" id="KW-1185">Reference proteome</keyword>
<name>A0ABT8UBH4_9MYCO</name>
<organism evidence="1 2">
    <name type="scientific">Mycolicibacterium arseniciresistens</name>
    <dbReference type="NCBI Taxonomy" id="3062257"/>
    <lineage>
        <taxon>Bacteria</taxon>
        <taxon>Bacillati</taxon>
        <taxon>Actinomycetota</taxon>
        <taxon>Actinomycetes</taxon>
        <taxon>Mycobacteriales</taxon>
        <taxon>Mycobacteriaceae</taxon>
        <taxon>Mycolicibacterium</taxon>
    </lineage>
</organism>
<dbReference type="InterPro" id="IPR005152">
    <property type="entry name" value="Lipase_secreted"/>
</dbReference>
<dbReference type="PANTHER" id="PTHR34853">
    <property type="match status" value="1"/>
</dbReference>
<dbReference type="Proteomes" id="UP001168823">
    <property type="component" value="Unassembled WGS sequence"/>
</dbReference>
<gene>
    <name evidence="1" type="ORF">Q2100_02050</name>
</gene>
<proteinExistence type="predicted"/>
<dbReference type="EMBL" id="JAUMSQ010000007">
    <property type="protein sequence ID" value="MDO3634526.1"/>
    <property type="molecule type" value="Genomic_DNA"/>
</dbReference>
<reference evidence="1" key="1">
    <citation type="submission" date="2023-07" db="EMBL/GenBank/DDBJ databases">
        <title>Mycolicibacterium sp. nov., a novel bacterial species.</title>
        <authorList>
            <person name="Cao Y."/>
        </authorList>
    </citation>
    <scope>NUCLEOTIDE SEQUENCE</scope>
    <source>
        <strain evidence="1">KC 300</strain>
    </source>
</reference>
<dbReference type="SUPFAM" id="SSF53474">
    <property type="entry name" value="alpha/beta-Hydrolases"/>
    <property type="match status" value="1"/>
</dbReference>
<dbReference type="GO" id="GO:0016787">
    <property type="term" value="F:hydrolase activity"/>
    <property type="evidence" value="ECO:0007669"/>
    <property type="project" value="UniProtKB-KW"/>
</dbReference>
<protein>
    <submittedName>
        <fullName evidence="1">Alpha/beta fold hydrolase</fullName>
    </submittedName>
</protein>
<dbReference type="PANTHER" id="PTHR34853:SF1">
    <property type="entry name" value="LIPASE 5"/>
    <property type="match status" value="1"/>
</dbReference>
<evidence type="ECO:0000313" key="1">
    <source>
        <dbReference type="EMBL" id="MDO3634526.1"/>
    </source>
</evidence>
<dbReference type="Gene3D" id="1.10.260.130">
    <property type="match status" value="1"/>
</dbReference>
<keyword evidence="1" id="KW-0378">Hydrolase</keyword>
<dbReference type="Gene3D" id="3.40.50.1820">
    <property type="entry name" value="alpha/beta hydrolase"/>
    <property type="match status" value="1"/>
</dbReference>
<dbReference type="InterPro" id="IPR029058">
    <property type="entry name" value="AB_hydrolase_fold"/>
</dbReference>
<sequence>MLRCYRPVMHRSGGILFIVMVAVCGLLTAAPSARADNGYLGDFYLPPDPLPPGPPGEILRTEPSRIPAAVDFPAALPATATRIMYRSTNARGAAIPVTGTYIRPTLPWSGPGPRPLVSFAVGTHGQGDQCAPSRLINEYLYQNRVLDTFLEYELLLVQRIIKRGWAVVVTDYEGLGTPGVHTYVNRLASGHAVLDAARAARNLPDSGLDAAGPIALYGYSQGGAATASAAELAAVYAPELPIVGTYAGAPPADLSVMLPFLDGSAVAGILGYVINSAIASYPDYADAIHHALTPDGEDLIAKTQNQCLGETMANFMFRHNQRYFTVDTAVAPTREPFKGLFEQQRIGRHKPAAPVLIVSNRYDPLVPYGPAAQLGRDWCALGADAEFFTNEQPPLFNKLIVNHAFPIVVDAHRALEWVADRFADRATTPNCGRF</sequence>
<evidence type="ECO:0000313" key="2">
    <source>
        <dbReference type="Proteomes" id="UP001168823"/>
    </source>
</evidence>
<dbReference type="PIRSF" id="PIRSF029171">
    <property type="entry name" value="Esterase_LipA"/>
    <property type="match status" value="1"/>
</dbReference>